<feature type="compositionally biased region" description="Basic and acidic residues" evidence="1">
    <location>
        <begin position="277"/>
        <end position="288"/>
    </location>
</feature>
<protein>
    <recommendedName>
        <fullName evidence="2">DUF7918 domain-containing protein</fullName>
    </recommendedName>
</protein>
<feature type="compositionally biased region" description="Basic residues" evidence="1">
    <location>
        <begin position="151"/>
        <end position="171"/>
    </location>
</feature>
<dbReference type="InterPro" id="IPR057678">
    <property type="entry name" value="DUF7918"/>
</dbReference>
<proteinExistence type="predicted"/>
<evidence type="ECO:0000313" key="3">
    <source>
        <dbReference type="EMBL" id="KAJ7661646.1"/>
    </source>
</evidence>
<dbReference type="AlphaFoldDB" id="A0AAD7G367"/>
<comment type="caution">
    <text evidence="3">The sequence shown here is derived from an EMBL/GenBank/DDBJ whole genome shotgun (WGS) entry which is preliminary data.</text>
</comment>
<dbReference type="Pfam" id="PF25534">
    <property type="entry name" value="DUF7918"/>
    <property type="match status" value="1"/>
</dbReference>
<evidence type="ECO:0000259" key="2">
    <source>
        <dbReference type="Pfam" id="PF25534"/>
    </source>
</evidence>
<dbReference type="PANTHER" id="PTHR36223">
    <property type="entry name" value="BETA-LACTAMASE-TYPE TRANSPEPTIDASE FOLD DOMAIN CONTAINING PROTEIN"/>
    <property type="match status" value="1"/>
</dbReference>
<name>A0AAD7G367_MYCRO</name>
<feature type="region of interest" description="Disordered" evidence="1">
    <location>
        <begin position="215"/>
        <end position="288"/>
    </location>
</feature>
<dbReference type="Proteomes" id="UP001221757">
    <property type="component" value="Unassembled WGS sequence"/>
</dbReference>
<feature type="domain" description="DUF7918" evidence="2">
    <location>
        <begin position="11"/>
        <end position="216"/>
    </location>
</feature>
<organism evidence="3 4">
    <name type="scientific">Mycena rosella</name>
    <name type="common">Pink bonnet</name>
    <name type="synonym">Agaricus rosellus</name>
    <dbReference type="NCBI Taxonomy" id="1033263"/>
    <lineage>
        <taxon>Eukaryota</taxon>
        <taxon>Fungi</taxon>
        <taxon>Dikarya</taxon>
        <taxon>Basidiomycota</taxon>
        <taxon>Agaricomycotina</taxon>
        <taxon>Agaricomycetes</taxon>
        <taxon>Agaricomycetidae</taxon>
        <taxon>Agaricales</taxon>
        <taxon>Marasmiineae</taxon>
        <taxon>Mycenaceae</taxon>
        <taxon>Mycena</taxon>
    </lineage>
</organism>
<dbReference type="EMBL" id="JARKIE010000249">
    <property type="protein sequence ID" value="KAJ7661646.1"/>
    <property type="molecule type" value="Genomic_DNA"/>
</dbReference>
<gene>
    <name evidence="3" type="ORF">B0H17DRAFT_1144620</name>
</gene>
<evidence type="ECO:0000313" key="4">
    <source>
        <dbReference type="Proteomes" id="UP001221757"/>
    </source>
</evidence>
<dbReference type="PANTHER" id="PTHR36223:SF1">
    <property type="entry name" value="TRANSCRIPTION ELONGATION FACTOR EAF N-TERMINAL DOMAIN-CONTAINING PROTEIN"/>
    <property type="match status" value="1"/>
</dbReference>
<accession>A0AAD7G367</accession>
<feature type="region of interest" description="Disordered" evidence="1">
    <location>
        <begin position="136"/>
        <end position="173"/>
    </location>
</feature>
<reference evidence="3" key="1">
    <citation type="submission" date="2023-03" db="EMBL/GenBank/DDBJ databases">
        <title>Massive genome expansion in bonnet fungi (Mycena s.s.) driven by repeated elements and novel gene families across ecological guilds.</title>
        <authorList>
            <consortium name="Lawrence Berkeley National Laboratory"/>
            <person name="Harder C.B."/>
            <person name="Miyauchi S."/>
            <person name="Viragh M."/>
            <person name="Kuo A."/>
            <person name="Thoen E."/>
            <person name="Andreopoulos B."/>
            <person name="Lu D."/>
            <person name="Skrede I."/>
            <person name="Drula E."/>
            <person name="Henrissat B."/>
            <person name="Morin E."/>
            <person name="Kohler A."/>
            <person name="Barry K."/>
            <person name="LaButti K."/>
            <person name="Morin E."/>
            <person name="Salamov A."/>
            <person name="Lipzen A."/>
            <person name="Mereny Z."/>
            <person name="Hegedus B."/>
            <person name="Baldrian P."/>
            <person name="Stursova M."/>
            <person name="Weitz H."/>
            <person name="Taylor A."/>
            <person name="Grigoriev I.V."/>
            <person name="Nagy L.G."/>
            <person name="Martin F."/>
            <person name="Kauserud H."/>
        </authorList>
    </citation>
    <scope>NUCLEOTIDE SEQUENCE</scope>
    <source>
        <strain evidence="3">CBHHK067</strain>
    </source>
</reference>
<evidence type="ECO:0000256" key="1">
    <source>
        <dbReference type="SAM" id="MobiDB-lite"/>
    </source>
</evidence>
<sequence length="288" mass="31471">MLHSEAFSAWITVDGKETTEYDVKTSEVEKTVTCYIASQLGKKFVVNWTNAAYRHPTMGSVEIDGDKCGGIVMHATHRGTLPETICHNGILTGNKLRPFKFGSLELTDDEAFDGESHHAVTVLTIEAIEITERRGGPFKAKSQSLSAGTKGRQRAKKVHERSKKAAHHRTTLGKAETLSEREEILFIKRTAPGKKLAKFVFQYRPLAILRAGGIAPMPDKSEREPSAKTERPEIPDEDLEKIRVPDACFFPGGRTGGAAGNSSVGRAESQGGEGEEKEAAREARARIG</sequence>
<feature type="compositionally biased region" description="Basic and acidic residues" evidence="1">
    <location>
        <begin position="219"/>
        <end position="244"/>
    </location>
</feature>
<keyword evidence="4" id="KW-1185">Reference proteome</keyword>